<evidence type="ECO:0000313" key="10">
    <source>
        <dbReference type="Proteomes" id="UP001176961"/>
    </source>
</evidence>
<dbReference type="AlphaFoldDB" id="A0AA36GLL6"/>
<accession>A0AA36GLL6</accession>
<feature type="transmembrane region" description="Helical" evidence="7">
    <location>
        <begin position="165"/>
        <end position="186"/>
    </location>
</feature>
<dbReference type="Proteomes" id="UP001176961">
    <property type="component" value="Unassembled WGS sequence"/>
</dbReference>
<name>A0AA36GLL6_CYLNA</name>
<feature type="domain" description="Palmitoyltransferase DHHC" evidence="8">
    <location>
        <begin position="117"/>
        <end position="247"/>
    </location>
</feature>
<keyword evidence="10" id="KW-1185">Reference proteome</keyword>
<dbReference type="GO" id="GO:0016020">
    <property type="term" value="C:membrane"/>
    <property type="evidence" value="ECO:0007669"/>
    <property type="project" value="UniProtKB-SubCell"/>
</dbReference>
<comment type="subcellular location">
    <subcellularLocation>
        <location evidence="1">Membrane</location>
        <topology evidence="1">Multi-pass membrane protein</topology>
    </subcellularLocation>
</comment>
<comment type="catalytic activity">
    <reaction evidence="7">
        <text>L-cysteinyl-[protein] + hexadecanoyl-CoA = S-hexadecanoyl-L-cysteinyl-[protein] + CoA</text>
        <dbReference type="Rhea" id="RHEA:36683"/>
        <dbReference type="Rhea" id="RHEA-COMP:10131"/>
        <dbReference type="Rhea" id="RHEA-COMP:11032"/>
        <dbReference type="ChEBI" id="CHEBI:29950"/>
        <dbReference type="ChEBI" id="CHEBI:57287"/>
        <dbReference type="ChEBI" id="CHEBI:57379"/>
        <dbReference type="ChEBI" id="CHEBI:74151"/>
        <dbReference type="EC" id="2.3.1.225"/>
    </reaction>
</comment>
<dbReference type="PROSITE" id="PS51257">
    <property type="entry name" value="PROKAR_LIPOPROTEIN"/>
    <property type="match status" value="1"/>
</dbReference>
<evidence type="ECO:0000256" key="1">
    <source>
        <dbReference type="ARBA" id="ARBA00004141"/>
    </source>
</evidence>
<evidence type="ECO:0000256" key="7">
    <source>
        <dbReference type="RuleBase" id="RU079119"/>
    </source>
</evidence>
<dbReference type="PROSITE" id="PS50216">
    <property type="entry name" value="DHHC"/>
    <property type="match status" value="1"/>
</dbReference>
<evidence type="ECO:0000256" key="2">
    <source>
        <dbReference type="ARBA" id="ARBA00022679"/>
    </source>
</evidence>
<comment type="similarity">
    <text evidence="7">Belongs to the DHHC palmitoyltransferase family.</text>
</comment>
<proteinExistence type="inferred from homology"/>
<keyword evidence="3 7" id="KW-0812">Transmembrane</keyword>
<reference evidence="9" key="1">
    <citation type="submission" date="2023-07" db="EMBL/GenBank/DDBJ databases">
        <authorList>
            <consortium name="CYATHOMIX"/>
        </authorList>
    </citation>
    <scope>NUCLEOTIDE SEQUENCE</scope>
    <source>
        <strain evidence="9">N/A</strain>
    </source>
</reference>
<dbReference type="Pfam" id="PF01529">
    <property type="entry name" value="DHHC"/>
    <property type="match status" value="1"/>
</dbReference>
<sequence length="315" mass="35562">MIVRFDPCGLICVLMIYGCVVYADYVITVWMVMPVFGESIWGAVHIALFNTLIFMTLFSHARTMLTDPGVVPILKNGMYLDRNARFGLVSSSSDDDSPSDREAMMLRSRSAAAADWTMCTRCESFRPPRAHHCRVCRRCIRKMDHHCPWVNNCVGEFNQKFFLQFLFYVGLSSTYSIMVMVLSWVYDDEFASTGLKGPFGENAHHAKVLHSIFLSMESALFGMFVFAVSCDQLSAIFSDETAVEAVQRRTRLAYKKSRRRGRVALLREVCGGGSLLAWFFPCSSPPSDHDITSEIDFNCSGKCVLSITLIYSKRS</sequence>
<dbReference type="EMBL" id="CATQJL010000112">
    <property type="protein sequence ID" value="CAJ0594347.1"/>
    <property type="molecule type" value="Genomic_DNA"/>
</dbReference>
<dbReference type="InterPro" id="IPR039859">
    <property type="entry name" value="PFA4/ZDH16/20/ERF2-like"/>
</dbReference>
<keyword evidence="6 7" id="KW-0012">Acyltransferase</keyword>
<keyword evidence="5 7" id="KW-0472">Membrane</keyword>
<feature type="transmembrane region" description="Helical" evidence="7">
    <location>
        <begin position="39"/>
        <end position="58"/>
    </location>
</feature>
<dbReference type="GO" id="GO:0019706">
    <property type="term" value="F:protein-cysteine S-palmitoyltransferase activity"/>
    <property type="evidence" value="ECO:0007669"/>
    <property type="project" value="UniProtKB-EC"/>
</dbReference>
<protein>
    <recommendedName>
        <fullName evidence="7">Palmitoyltransferase</fullName>
        <ecNumber evidence="7">2.3.1.225</ecNumber>
    </recommendedName>
</protein>
<comment type="domain">
    <text evidence="7">The DHHC domain is required for palmitoyltransferase activity.</text>
</comment>
<evidence type="ECO:0000256" key="6">
    <source>
        <dbReference type="ARBA" id="ARBA00023315"/>
    </source>
</evidence>
<evidence type="ECO:0000259" key="8">
    <source>
        <dbReference type="Pfam" id="PF01529"/>
    </source>
</evidence>
<evidence type="ECO:0000256" key="3">
    <source>
        <dbReference type="ARBA" id="ARBA00022692"/>
    </source>
</evidence>
<feature type="transmembrane region" description="Helical" evidence="7">
    <location>
        <begin position="12"/>
        <end position="33"/>
    </location>
</feature>
<comment type="caution">
    <text evidence="9">The sequence shown here is derived from an EMBL/GenBank/DDBJ whole genome shotgun (WGS) entry which is preliminary data.</text>
</comment>
<dbReference type="InterPro" id="IPR001594">
    <property type="entry name" value="Palmitoyltrfase_DHHC"/>
</dbReference>
<keyword evidence="2 7" id="KW-0808">Transferase</keyword>
<evidence type="ECO:0000313" key="9">
    <source>
        <dbReference type="EMBL" id="CAJ0594347.1"/>
    </source>
</evidence>
<dbReference type="EC" id="2.3.1.225" evidence="7"/>
<feature type="transmembrane region" description="Helical" evidence="7">
    <location>
        <begin position="264"/>
        <end position="281"/>
    </location>
</feature>
<keyword evidence="4 7" id="KW-1133">Transmembrane helix</keyword>
<dbReference type="PANTHER" id="PTHR12246">
    <property type="entry name" value="PALMITOYLTRANSFERASE ZDHHC16"/>
    <property type="match status" value="1"/>
</dbReference>
<evidence type="ECO:0000256" key="4">
    <source>
        <dbReference type="ARBA" id="ARBA00022989"/>
    </source>
</evidence>
<gene>
    <name evidence="9" type="ORF">CYNAS_LOCUS6330</name>
</gene>
<feature type="transmembrane region" description="Helical" evidence="7">
    <location>
        <begin position="206"/>
        <end position="228"/>
    </location>
</feature>
<evidence type="ECO:0000256" key="5">
    <source>
        <dbReference type="ARBA" id="ARBA00023136"/>
    </source>
</evidence>
<organism evidence="9 10">
    <name type="scientific">Cylicocyclus nassatus</name>
    <name type="common">Nematode worm</name>
    <dbReference type="NCBI Taxonomy" id="53992"/>
    <lineage>
        <taxon>Eukaryota</taxon>
        <taxon>Metazoa</taxon>
        <taxon>Ecdysozoa</taxon>
        <taxon>Nematoda</taxon>
        <taxon>Chromadorea</taxon>
        <taxon>Rhabditida</taxon>
        <taxon>Rhabditina</taxon>
        <taxon>Rhabditomorpha</taxon>
        <taxon>Strongyloidea</taxon>
        <taxon>Strongylidae</taxon>
        <taxon>Cylicocyclus</taxon>
    </lineage>
</organism>